<feature type="region of interest" description="Disordered" evidence="6">
    <location>
        <begin position="37"/>
        <end position="84"/>
    </location>
</feature>
<keyword evidence="3" id="KW-0813">Transport</keyword>
<dbReference type="Proteomes" id="UP000188357">
    <property type="component" value="Unassembled WGS sequence"/>
</dbReference>
<dbReference type="Pfam" id="PF01297">
    <property type="entry name" value="ZnuA"/>
    <property type="match status" value="1"/>
</dbReference>
<keyword evidence="5" id="KW-0862">Zinc</keyword>
<evidence type="ECO:0000256" key="7">
    <source>
        <dbReference type="SAM" id="SignalP"/>
    </source>
</evidence>
<dbReference type="InterPro" id="IPR006127">
    <property type="entry name" value="ZnuA-like"/>
</dbReference>
<dbReference type="SUPFAM" id="SSF53807">
    <property type="entry name" value="Helical backbone' metal receptor"/>
    <property type="match status" value="1"/>
</dbReference>
<evidence type="ECO:0000256" key="6">
    <source>
        <dbReference type="SAM" id="MobiDB-lite"/>
    </source>
</evidence>
<keyword evidence="9" id="KW-1185">Reference proteome</keyword>
<feature type="compositionally biased region" description="Basic and acidic residues" evidence="6">
    <location>
        <begin position="56"/>
        <end position="68"/>
    </location>
</feature>
<evidence type="ECO:0000256" key="5">
    <source>
        <dbReference type="ARBA" id="ARBA00022906"/>
    </source>
</evidence>
<name>A0A1R4GJA4_9GAMM</name>
<evidence type="ECO:0000256" key="4">
    <source>
        <dbReference type="ARBA" id="ARBA00022729"/>
    </source>
</evidence>
<proteinExistence type="inferred from homology"/>
<evidence type="ECO:0000256" key="1">
    <source>
        <dbReference type="ARBA" id="ARBA00011028"/>
    </source>
</evidence>
<protein>
    <recommendedName>
        <fullName evidence="2">High-affinity zinc uptake system protein ZnuA</fullName>
    </recommendedName>
</protein>
<sequence length="355" mass="39265">MSTVKHNPSNIMSFKRLFSGGIAASILMMAAALASAEDRHHKQAHHDHAHHNQGSHAHDGHHAHEDHHAHHYTQAQTQGYADTSRSRMTVIPEHIQSKTEIAISNYPLFLLSEAVTKGAPSGKLLLQPGDVGHHGSLSPSDMKTVKDSRYVVWFGSQLESNLANSVGKSPNNISLFRFNAFNRLPLRDVKGEAIEGTLDPHLWLDPDNAKAITRALGSLYSRANPQYKAVYAANVQKFAKQMDEAVAQVQVNSQTSRPYWAYHDAFGYIESALNLKLAGALTIDHHLPPKASQFHWLNKTRPQPTMCMVLQSDSNKGVLPKLKPVNSTIQQEDMSDAKDFISGWTALAKDINNCI</sequence>
<dbReference type="PANTHER" id="PTHR42953">
    <property type="entry name" value="HIGH-AFFINITY ZINC UPTAKE SYSTEM PROTEIN ZNUA-RELATED"/>
    <property type="match status" value="1"/>
</dbReference>
<keyword evidence="5" id="KW-0864">Zinc transport</keyword>
<dbReference type="RefSeq" id="WP_244156520.1">
    <property type="nucleotide sequence ID" value="NZ_FUGE01000080.1"/>
</dbReference>
<keyword evidence="5" id="KW-0406">Ion transport</keyword>
<dbReference type="GO" id="GO:0006829">
    <property type="term" value="P:zinc ion transport"/>
    <property type="evidence" value="ECO:0007669"/>
    <property type="project" value="UniProtKB-KW"/>
</dbReference>
<dbReference type="AlphaFoldDB" id="A0A1R4GJA4"/>
<feature type="chain" id="PRO_5012255502" description="High-affinity zinc uptake system protein ZnuA" evidence="7">
    <location>
        <begin position="37"/>
        <end position="355"/>
    </location>
</feature>
<reference evidence="8 9" key="1">
    <citation type="submission" date="2017-02" db="EMBL/GenBank/DDBJ databases">
        <authorList>
            <person name="Peterson S.W."/>
        </authorList>
    </citation>
    <scope>NUCLEOTIDE SEQUENCE [LARGE SCALE GENOMIC DNA]</scope>
    <source>
        <strain evidence="8">Psychrobacter_piechaudii</strain>
    </source>
</reference>
<feature type="signal peptide" evidence="7">
    <location>
        <begin position="1"/>
        <end position="36"/>
    </location>
</feature>
<evidence type="ECO:0000256" key="3">
    <source>
        <dbReference type="ARBA" id="ARBA00022448"/>
    </source>
</evidence>
<gene>
    <name evidence="8" type="primary">znuA</name>
    <name evidence="8" type="ORF">A1232T_00596</name>
</gene>
<dbReference type="Gene3D" id="3.40.50.1980">
    <property type="entry name" value="Nitrogenase molybdenum iron protein domain"/>
    <property type="match status" value="1"/>
</dbReference>
<dbReference type="InterPro" id="IPR050492">
    <property type="entry name" value="Bact_metal-bind_prot9"/>
</dbReference>
<feature type="compositionally biased region" description="Basic residues" evidence="6">
    <location>
        <begin position="41"/>
        <end position="53"/>
    </location>
</feature>
<accession>A0A1R4GJA4</accession>
<evidence type="ECO:0000313" key="8">
    <source>
        <dbReference type="EMBL" id="SJM68286.1"/>
    </source>
</evidence>
<dbReference type="GO" id="GO:0046872">
    <property type="term" value="F:metal ion binding"/>
    <property type="evidence" value="ECO:0007669"/>
    <property type="project" value="InterPro"/>
</dbReference>
<organism evidence="8 9">
    <name type="scientific">Psychrobacter piechaudii</name>
    <dbReference type="NCBI Taxonomy" id="1945521"/>
    <lineage>
        <taxon>Bacteria</taxon>
        <taxon>Pseudomonadati</taxon>
        <taxon>Pseudomonadota</taxon>
        <taxon>Gammaproteobacteria</taxon>
        <taxon>Moraxellales</taxon>
        <taxon>Moraxellaceae</taxon>
        <taxon>Psychrobacter</taxon>
    </lineage>
</organism>
<keyword evidence="4 7" id="KW-0732">Signal</keyword>
<dbReference type="STRING" id="1945521.A1232T_00596"/>
<dbReference type="PANTHER" id="PTHR42953:SF3">
    <property type="entry name" value="HIGH-AFFINITY ZINC UPTAKE SYSTEM PROTEIN ZNUA"/>
    <property type="match status" value="1"/>
</dbReference>
<evidence type="ECO:0000256" key="2">
    <source>
        <dbReference type="ARBA" id="ARBA00015915"/>
    </source>
</evidence>
<dbReference type="EMBL" id="FUGE01000080">
    <property type="protein sequence ID" value="SJM68286.1"/>
    <property type="molecule type" value="Genomic_DNA"/>
</dbReference>
<comment type="similarity">
    <text evidence="1">Belongs to the bacterial solute-binding protein 9 family.</text>
</comment>
<evidence type="ECO:0000313" key="9">
    <source>
        <dbReference type="Proteomes" id="UP000188357"/>
    </source>
</evidence>